<proteinExistence type="predicted"/>
<evidence type="ECO:0000313" key="1">
    <source>
        <dbReference type="EMBL" id="SHF33153.1"/>
    </source>
</evidence>
<dbReference type="InterPro" id="IPR049811">
    <property type="entry name" value="MJ1673-like_dom"/>
</dbReference>
<dbReference type="NCBIfam" id="NF040559">
    <property type="entry name" value="CAS_Csx20"/>
    <property type="match status" value="1"/>
</dbReference>
<evidence type="ECO:0000313" key="2">
    <source>
        <dbReference type="Proteomes" id="UP000184076"/>
    </source>
</evidence>
<name>A0A1M5ASD9_9BACT</name>
<dbReference type="AlphaFoldDB" id="A0A1M5ASD9"/>
<keyword evidence="2" id="KW-1185">Reference proteome</keyword>
<dbReference type="OrthoDB" id="9811802at2"/>
<sequence>MPSLLVLFNHTLTEQQLHDAENSLGITRFVEPPPSVRALWSSIPADAEALEPLLEPVRRWIDAAAVPGDHVLVQGDFGATYLMVNHCLERGLVPVYATTRRKATEELLPDGSVRLTHNFEHRRFRRYGL</sequence>
<organism evidence="1 2">
    <name type="scientific">Desulfacinum infernum DSM 9756</name>
    <dbReference type="NCBI Taxonomy" id="1121391"/>
    <lineage>
        <taxon>Bacteria</taxon>
        <taxon>Pseudomonadati</taxon>
        <taxon>Thermodesulfobacteriota</taxon>
        <taxon>Syntrophobacteria</taxon>
        <taxon>Syntrophobacterales</taxon>
        <taxon>Syntrophobacteraceae</taxon>
        <taxon>Desulfacinum</taxon>
    </lineage>
</organism>
<reference evidence="2" key="1">
    <citation type="submission" date="2016-11" db="EMBL/GenBank/DDBJ databases">
        <authorList>
            <person name="Varghese N."/>
            <person name="Submissions S."/>
        </authorList>
    </citation>
    <scope>NUCLEOTIDE SEQUENCE [LARGE SCALE GENOMIC DNA]</scope>
    <source>
        <strain evidence="2">DSM 9756</strain>
    </source>
</reference>
<accession>A0A1M5ASD9</accession>
<dbReference type="RefSeq" id="WP_073038636.1">
    <property type="nucleotide sequence ID" value="NZ_FQVB01000015.1"/>
</dbReference>
<gene>
    <name evidence="1" type="ORF">SAMN02745206_01774</name>
</gene>
<dbReference type="EMBL" id="FQVB01000015">
    <property type="protein sequence ID" value="SHF33153.1"/>
    <property type="molecule type" value="Genomic_DNA"/>
</dbReference>
<dbReference type="STRING" id="1121391.SAMN02745206_01774"/>
<dbReference type="Proteomes" id="UP000184076">
    <property type="component" value="Unassembled WGS sequence"/>
</dbReference>
<protein>
    <submittedName>
        <fullName evidence="1">Uncharacterized protein</fullName>
    </submittedName>
</protein>